<gene>
    <name evidence="1" type="ORF">F5984_19780</name>
</gene>
<evidence type="ECO:0000313" key="2">
    <source>
        <dbReference type="Proteomes" id="UP000488299"/>
    </source>
</evidence>
<dbReference type="Proteomes" id="UP000488299">
    <property type="component" value="Unassembled WGS sequence"/>
</dbReference>
<dbReference type="EMBL" id="WELI01000009">
    <property type="protein sequence ID" value="KAB7727997.1"/>
    <property type="molecule type" value="Genomic_DNA"/>
</dbReference>
<reference evidence="1 2" key="1">
    <citation type="submission" date="2019-10" db="EMBL/GenBank/DDBJ databases">
        <title>Rudanella paleaurantiibacter sp. nov., isolated from sludge.</title>
        <authorList>
            <person name="Xu S.Q."/>
        </authorList>
    </citation>
    <scope>NUCLEOTIDE SEQUENCE [LARGE SCALE GENOMIC DNA]</scope>
    <source>
        <strain evidence="1 2">HX-22-17</strain>
    </source>
</reference>
<keyword evidence="2" id="KW-1185">Reference proteome</keyword>
<sequence>MNEIINQLENLALQQQEIRMSAQGLHASVLCFLDQIDEKPNWSRAELSALREMCLVERNVEAVGKALGLKAD</sequence>
<dbReference type="AlphaFoldDB" id="A0A7J5TV98"/>
<comment type="caution">
    <text evidence="1">The sequence shown here is derived from an EMBL/GenBank/DDBJ whole genome shotgun (WGS) entry which is preliminary data.</text>
</comment>
<proteinExistence type="predicted"/>
<protein>
    <submittedName>
        <fullName evidence="1">Uncharacterized protein</fullName>
    </submittedName>
</protein>
<dbReference type="RefSeq" id="WP_152125948.1">
    <property type="nucleotide sequence ID" value="NZ_WELI01000009.1"/>
</dbReference>
<accession>A0A7J5TV98</accession>
<organism evidence="1 2">
    <name type="scientific">Rudanella paleaurantiibacter</name>
    <dbReference type="NCBI Taxonomy" id="2614655"/>
    <lineage>
        <taxon>Bacteria</taxon>
        <taxon>Pseudomonadati</taxon>
        <taxon>Bacteroidota</taxon>
        <taxon>Cytophagia</taxon>
        <taxon>Cytophagales</taxon>
        <taxon>Cytophagaceae</taxon>
        <taxon>Rudanella</taxon>
    </lineage>
</organism>
<name>A0A7J5TV98_9BACT</name>
<evidence type="ECO:0000313" key="1">
    <source>
        <dbReference type="EMBL" id="KAB7727997.1"/>
    </source>
</evidence>